<gene>
    <name evidence="1" type="ORF">DdX_02911</name>
</gene>
<dbReference type="EMBL" id="JAKKPZ010000002">
    <property type="protein sequence ID" value="KAI1726209.1"/>
    <property type="molecule type" value="Genomic_DNA"/>
</dbReference>
<sequence>MDVTKYSSLKEKILAESQIESKFRQHYRDYRRTPYEVYDAEGRIKNGYGKGIVGRIDIDYYTFEYTLPTILHYLRNCYVSYVRLDFGFYAVSGRICQRIVELLDHTNVISEAFHFNCKKCIRISPSLVINLCEAFHPRSICNIAAFQNDCSFLNDDLLQYSNLKKCEHLFVE</sequence>
<reference evidence="1" key="1">
    <citation type="submission" date="2022-01" db="EMBL/GenBank/DDBJ databases">
        <title>Genome Sequence Resource for Two Populations of Ditylenchus destructor, the Migratory Endoparasitic Phytonematode.</title>
        <authorList>
            <person name="Zhang H."/>
            <person name="Lin R."/>
            <person name="Xie B."/>
        </authorList>
    </citation>
    <scope>NUCLEOTIDE SEQUENCE</scope>
    <source>
        <strain evidence="1">BazhouSP</strain>
    </source>
</reference>
<protein>
    <submittedName>
        <fullName evidence="1">Uncharacterized protein</fullName>
    </submittedName>
</protein>
<evidence type="ECO:0000313" key="1">
    <source>
        <dbReference type="EMBL" id="KAI1726209.1"/>
    </source>
</evidence>
<comment type="caution">
    <text evidence="1">The sequence shown here is derived from an EMBL/GenBank/DDBJ whole genome shotgun (WGS) entry which is preliminary data.</text>
</comment>
<keyword evidence="2" id="KW-1185">Reference proteome</keyword>
<name>A0AAD4NFA7_9BILA</name>
<accession>A0AAD4NFA7</accession>
<proteinExistence type="predicted"/>
<evidence type="ECO:0000313" key="2">
    <source>
        <dbReference type="Proteomes" id="UP001201812"/>
    </source>
</evidence>
<dbReference type="AlphaFoldDB" id="A0AAD4NFA7"/>
<organism evidence="1 2">
    <name type="scientific">Ditylenchus destructor</name>
    <dbReference type="NCBI Taxonomy" id="166010"/>
    <lineage>
        <taxon>Eukaryota</taxon>
        <taxon>Metazoa</taxon>
        <taxon>Ecdysozoa</taxon>
        <taxon>Nematoda</taxon>
        <taxon>Chromadorea</taxon>
        <taxon>Rhabditida</taxon>
        <taxon>Tylenchina</taxon>
        <taxon>Tylenchomorpha</taxon>
        <taxon>Sphaerularioidea</taxon>
        <taxon>Anguinidae</taxon>
        <taxon>Anguininae</taxon>
        <taxon>Ditylenchus</taxon>
    </lineage>
</organism>
<dbReference type="Proteomes" id="UP001201812">
    <property type="component" value="Unassembled WGS sequence"/>
</dbReference>